<evidence type="ECO:0000256" key="2">
    <source>
        <dbReference type="ARBA" id="ARBA00023125"/>
    </source>
</evidence>
<dbReference type="RefSeq" id="WP_268007313.1">
    <property type="nucleotide sequence ID" value="NZ_BSUT01000001.1"/>
</dbReference>
<keyword evidence="3" id="KW-0804">Transcription</keyword>
<dbReference type="PANTHER" id="PTHR43280:SF11">
    <property type="entry name" value="RCS-SPECIFIC HTH-TYPE TRANSCRIPTIONAL ACTIVATOR RCLR"/>
    <property type="match status" value="1"/>
</dbReference>
<reference evidence="5" key="1">
    <citation type="submission" date="2022-08" db="EMBL/GenBank/DDBJ databases">
        <title>Alicyclobacillus fastidiosus DSM 17978, complete genome.</title>
        <authorList>
            <person name="Wang Q."/>
            <person name="Cai R."/>
            <person name="Wang Z."/>
        </authorList>
    </citation>
    <scope>NUCLEOTIDE SEQUENCE</scope>
    <source>
        <strain evidence="5">DSM 17978</strain>
    </source>
</reference>
<accession>A0ABY6ZN98</accession>
<evidence type="ECO:0000313" key="6">
    <source>
        <dbReference type="Proteomes" id="UP001164761"/>
    </source>
</evidence>
<feature type="domain" description="HTH araC/xylS-type" evidence="4">
    <location>
        <begin position="198"/>
        <end position="295"/>
    </location>
</feature>
<sequence>MDDQRTIRIPVGRLYELTPTVNFANRMQTTPGQTWGPRIIPDCQLLYVVKGNAVLYLGCETLSLSAGDCVFYGPTNPHKIVSSETDPFSFTSIHYSWKSDSLTAVHPVTGIRDCHEEELSAVASTYAIVVDEYGDVEFPHYCTIPHLEDLFMRIVDEHRRQPMEHRMMLRALLTELLITIVRHHIQHMAQPDGRHRIAPALDAIRQSPHKHWSVPELATLCGYHPTYFATLFRDVMGRSPKQYQILERIQRAKEMLLVTDTAQEAAEALGYSSVHYFCRSFKSVTGITPGQFKKQSTEV</sequence>
<dbReference type="Pfam" id="PF12833">
    <property type="entry name" value="HTH_18"/>
    <property type="match status" value="1"/>
</dbReference>
<evidence type="ECO:0000313" key="5">
    <source>
        <dbReference type="EMBL" id="WAH43430.1"/>
    </source>
</evidence>
<dbReference type="Gene3D" id="1.10.10.60">
    <property type="entry name" value="Homeodomain-like"/>
    <property type="match status" value="2"/>
</dbReference>
<evidence type="ECO:0000256" key="3">
    <source>
        <dbReference type="ARBA" id="ARBA00023163"/>
    </source>
</evidence>
<dbReference type="PANTHER" id="PTHR43280">
    <property type="entry name" value="ARAC-FAMILY TRANSCRIPTIONAL REGULATOR"/>
    <property type="match status" value="1"/>
</dbReference>
<keyword evidence="1" id="KW-0805">Transcription regulation</keyword>
<dbReference type="SUPFAM" id="SSF46689">
    <property type="entry name" value="Homeodomain-like"/>
    <property type="match status" value="2"/>
</dbReference>
<dbReference type="SMART" id="SM00342">
    <property type="entry name" value="HTH_ARAC"/>
    <property type="match status" value="1"/>
</dbReference>
<protein>
    <submittedName>
        <fullName evidence="5">AraC family transcriptional regulator</fullName>
    </submittedName>
</protein>
<gene>
    <name evidence="5" type="ORF">NZD89_08615</name>
</gene>
<keyword evidence="2" id="KW-0238">DNA-binding</keyword>
<name>A0ABY6ZN98_9BACL</name>
<keyword evidence="6" id="KW-1185">Reference proteome</keyword>
<dbReference type="Gene3D" id="2.60.120.10">
    <property type="entry name" value="Jelly Rolls"/>
    <property type="match status" value="1"/>
</dbReference>
<organism evidence="5 6">
    <name type="scientific">Alicyclobacillus fastidiosus</name>
    <dbReference type="NCBI Taxonomy" id="392011"/>
    <lineage>
        <taxon>Bacteria</taxon>
        <taxon>Bacillati</taxon>
        <taxon>Bacillota</taxon>
        <taxon>Bacilli</taxon>
        <taxon>Bacillales</taxon>
        <taxon>Alicyclobacillaceae</taxon>
        <taxon>Alicyclobacillus</taxon>
    </lineage>
</organism>
<dbReference type="InterPro" id="IPR037923">
    <property type="entry name" value="HTH-like"/>
</dbReference>
<evidence type="ECO:0000256" key="1">
    <source>
        <dbReference type="ARBA" id="ARBA00023015"/>
    </source>
</evidence>
<dbReference type="EMBL" id="CP104067">
    <property type="protein sequence ID" value="WAH43430.1"/>
    <property type="molecule type" value="Genomic_DNA"/>
</dbReference>
<dbReference type="Pfam" id="PF07883">
    <property type="entry name" value="Cupin_2"/>
    <property type="match status" value="1"/>
</dbReference>
<dbReference type="InterPro" id="IPR014710">
    <property type="entry name" value="RmlC-like_jellyroll"/>
</dbReference>
<dbReference type="Proteomes" id="UP001164761">
    <property type="component" value="Chromosome"/>
</dbReference>
<dbReference type="SUPFAM" id="SSF51215">
    <property type="entry name" value="Regulatory protein AraC"/>
    <property type="match status" value="1"/>
</dbReference>
<dbReference type="InterPro" id="IPR013096">
    <property type="entry name" value="Cupin_2"/>
</dbReference>
<proteinExistence type="predicted"/>
<dbReference type="InterPro" id="IPR009057">
    <property type="entry name" value="Homeodomain-like_sf"/>
</dbReference>
<dbReference type="InterPro" id="IPR018060">
    <property type="entry name" value="HTH_AraC"/>
</dbReference>
<dbReference type="PROSITE" id="PS01124">
    <property type="entry name" value="HTH_ARAC_FAMILY_2"/>
    <property type="match status" value="1"/>
</dbReference>
<evidence type="ECO:0000259" key="4">
    <source>
        <dbReference type="PROSITE" id="PS01124"/>
    </source>
</evidence>